<feature type="binding site" evidence="12">
    <location>
        <position position="79"/>
    </location>
    <ligand>
        <name>Fe cation</name>
        <dbReference type="ChEBI" id="CHEBI:24875"/>
    </ligand>
</feature>
<dbReference type="GO" id="GO:0003700">
    <property type="term" value="F:DNA-binding transcription factor activity"/>
    <property type="evidence" value="ECO:0007669"/>
    <property type="project" value="InterPro"/>
</dbReference>
<keyword evidence="7 11" id="KW-0862">Zinc</keyword>
<dbReference type="OrthoDB" id="8659436at2"/>
<dbReference type="GO" id="GO:1900376">
    <property type="term" value="P:regulation of secondary metabolite biosynthetic process"/>
    <property type="evidence" value="ECO:0007669"/>
    <property type="project" value="TreeGrafter"/>
</dbReference>
<dbReference type="Proteomes" id="UP000000485">
    <property type="component" value="Chromosome"/>
</dbReference>
<dbReference type="GO" id="GO:0008270">
    <property type="term" value="F:zinc ion binding"/>
    <property type="evidence" value="ECO:0007669"/>
    <property type="project" value="TreeGrafter"/>
</dbReference>
<dbReference type="InterPro" id="IPR002481">
    <property type="entry name" value="FUR"/>
</dbReference>
<feature type="binding site" evidence="12">
    <location>
        <position position="100"/>
    </location>
    <ligand>
        <name>Fe cation</name>
        <dbReference type="ChEBI" id="CHEBI:24875"/>
    </ligand>
</feature>
<dbReference type="InterPro" id="IPR043135">
    <property type="entry name" value="Fur_C"/>
</dbReference>
<dbReference type="SUPFAM" id="SSF46785">
    <property type="entry name" value="Winged helix' DNA-binding domain"/>
    <property type="match status" value="1"/>
</dbReference>
<dbReference type="InterPro" id="IPR036388">
    <property type="entry name" value="WH-like_DNA-bd_sf"/>
</dbReference>
<gene>
    <name evidence="13" type="ordered locus">Celgi_0991</name>
</gene>
<dbReference type="GO" id="GO:0045892">
    <property type="term" value="P:negative regulation of DNA-templated transcription"/>
    <property type="evidence" value="ECO:0007669"/>
    <property type="project" value="TreeGrafter"/>
</dbReference>
<dbReference type="FunFam" id="1.10.10.10:FF:000459">
    <property type="entry name" value="Ferric uptake regulation protein"/>
    <property type="match status" value="1"/>
</dbReference>
<evidence type="ECO:0000256" key="6">
    <source>
        <dbReference type="ARBA" id="ARBA00022723"/>
    </source>
</evidence>
<protein>
    <submittedName>
        <fullName evidence="13">Ferric uptake regulator, Fur family</fullName>
    </submittedName>
</protein>
<evidence type="ECO:0000256" key="8">
    <source>
        <dbReference type="ARBA" id="ARBA00023015"/>
    </source>
</evidence>
<evidence type="ECO:0000313" key="13">
    <source>
        <dbReference type="EMBL" id="AEI11510.1"/>
    </source>
</evidence>
<accession>F8A0G6</accession>
<keyword evidence="6 11" id="KW-0479">Metal-binding</keyword>
<feature type="binding site" evidence="11">
    <location>
        <position position="128"/>
    </location>
    <ligand>
        <name>Zn(2+)</name>
        <dbReference type="ChEBI" id="CHEBI:29105"/>
    </ligand>
</feature>
<name>F8A0G6_CELGA</name>
<dbReference type="AlphaFoldDB" id="F8A0G6"/>
<comment type="subunit">
    <text evidence="3">Homodimer.</text>
</comment>
<comment type="cofactor">
    <cofactor evidence="12">
        <name>Mn(2+)</name>
        <dbReference type="ChEBI" id="CHEBI:29035"/>
    </cofactor>
    <cofactor evidence="12">
        <name>Fe(2+)</name>
        <dbReference type="ChEBI" id="CHEBI:29033"/>
    </cofactor>
    <text evidence="12">Binds 1 Mn(2+) or Fe(2+) ion per subunit.</text>
</comment>
<feature type="binding site" evidence="11">
    <location>
        <position position="125"/>
    </location>
    <ligand>
        <name>Zn(2+)</name>
        <dbReference type="ChEBI" id="CHEBI:29105"/>
    </ligand>
</feature>
<dbReference type="PANTHER" id="PTHR33202:SF2">
    <property type="entry name" value="FERRIC UPTAKE REGULATION PROTEIN"/>
    <property type="match status" value="1"/>
</dbReference>
<keyword evidence="10" id="KW-0804">Transcription</keyword>
<feature type="binding site" evidence="12">
    <location>
        <position position="117"/>
    </location>
    <ligand>
        <name>Fe cation</name>
        <dbReference type="ChEBI" id="CHEBI:24875"/>
    </ligand>
</feature>
<evidence type="ECO:0000256" key="1">
    <source>
        <dbReference type="ARBA" id="ARBA00004496"/>
    </source>
</evidence>
<comment type="similarity">
    <text evidence="2">Belongs to the Fur family.</text>
</comment>
<dbReference type="CDD" id="cd07153">
    <property type="entry name" value="Fur_like"/>
    <property type="match status" value="1"/>
</dbReference>
<dbReference type="RefSeq" id="WP_013883029.1">
    <property type="nucleotide sequence ID" value="NC_015671.1"/>
</dbReference>
<dbReference type="KEGG" id="cga:Celgi_0991"/>
<dbReference type="PANTHER" id="PTHR33202">
    <property type="entry name" value="ZINC UPTAKE REGULATION PROTEIN"/>
    <property type="match status" value="1"/>
</dbReference>
<dbReference type="EMBL" id="CP002665">
    <property type="protein sequence ID" value="AEI11510.1"/>
    <property type="molecule type" value="Genomic_DNA"/>
</dbReference>
<reference evidence="14" key="1">
    <citation type="submission" date="2011-04" db="EMBL/GenBank/DDBJ databases">
        <title>Complete sequence of Cellvibrio gilvus ATCC 13127.</title>
        <authorList>
            <person name="Lucas S."/>
            <person name="Han J."/>
            <person name="Lapidus A."/>
            <person name="Cheng J.-F."/>
            <person name="Goodwin L."/>
            <person name="Pitluck S."/>
            <person name="Peters L."/>
            <person name="Munk A."/>
            <person name="Detter J.C."/>
            <person name="Han C."/>
            <person name="Tapia R."/>
            <person name="Land M."/>
            <person name="Hauser L."/>
            <person name="Kyrpides N."/>
            <person name="Ivanova N."/>
            <person name="Ovchinnikova G."/>
            <person name="Pagani I."/>
            <person name="Mead D."/>
            <person name="Brumm P."/>
            <person name="Woyke T."/>
        </authorList>
    </citation>
    <scope>NUCLEOTIDE SEQUENCE [LARGE SCALE GENOMIC DNA]</scope>
    <source>
        <strain evidence="14">ATCC 13127 / NRRL B-14078</strain>
    </source>
</reference>
<comment type="subcellular location">
    <subcellularLocation>
        <location evidence="1">Cytoplasm</location>
    </subcellularLocation>
</comment>
<feature type="binding site" evidence="11">
    <location>
        <position position="85"/>
    </location>
    <ligand>
        <name>Zn(2+)</name>
        <dbReference type="ChEBI" id="CHEBI:29105"/>
    </ligand>
</feature>
<dbReference type="InterPro" id="IPR036390">
    <property type="entry name" value="WH_DNA-bd_sf"/>
</dbReference>
<keyword evidence="14" id="KW-1185">Reference proteome</keyword>
<evidence type="ECO:0000256" key="3">
    <source>
        <dbReference type="ARBA" id="ARBA00011738"/>
    </source>
</evidence>
<keyword evidence="4" id="KW-0963">Cytoplasm</keyword>
<proteinExistence type="inferred from homology"/>
<dbReference type="GO" id="GO:0000976">
    <property type="term" value="F:transcription cis-regulatory region binding"/>
    <property type="evidence" value="ECO:0007669"/>
    <property type="project" value="TreeGrafter"/>
</dbReference>
<keyword evidence="12" id="KW-0408">Iron</keyword>
<evidence type="ECO:0000256" key="4">
    <source>
        <dbReference type="ARBA" id="ARBA00022490"/>
    </source>
</evidence>
<keyword evidence="9" id="KW-0238">DNA-binding</keyword>
<evidence type="ECO:0000256" key="12">
    <source>
        <dbReference type="PIRSR" id="PIRSR602481-2"/>
    </source>
</evidence>
<evidence type="ECO:0000256" key="7">
    <source>
        <dbReference type="ARBA" id="ARBA00022833"/>
    </source>
</evidence>
<feature type="binding site" evidence="11">
    <location>
        <position position="88"/>
    </location>
    <ligand>
        <name>Zn(2+)</name>
        <dbReference type="ChEBI" id="CHEBI:29105"/>
    </ligand>
</feature>
<comment type="cofactor">
    <cofactor evidence="11">
        <name>Zn(2+)</name>
        <dbReference type="ChEBI" id="CHEBI:29105"/>
    </cofactor>
    <text evidence="11">Binds 1 zinc ion per subunit.</text>
</comment>
<evidence type="ECO:0000256" key="11">
    <source>
        <dbReference type="PIRSR" id="PIRSR602481-1"/>
    </source>
</evidence>
<dbReference type="Gene3D" id="3.30.1490.190">
    <property type="match status" value="1"/>
</dbReference>
<dbReference type="Gene3D" id="1.10.10.10">
    <property type="entry name" value="Winged helix-like DNA-binding domain superfamily/Winged helix DNA-binding domain"/>
    <property type="match status" value="1"/>
</dbReference>
<evidence type="ECO:0000256" key="9">
    <source>
        <dbReference type="ARBA" id="ARBA00023125"/>
    </source>
</evidence>
<dbReference type="STRING" id="593907.Celgi_0991"/>
<dbReference type="eggNOG" id="COG0735">
    <property type="taxonomic scope" value="Bacteria"/>
</dbReference>
<sequence length="137" mass="14887">MAHGQRTTRQRVAIGRLMDELDDFRSAQQIHVLLQQRGEDIGLATVYRTLGAMSGSGDFDVLRTESGESLYRRCARATHHHHLVCRTCGRTIEVQGPNVEQFVDALAADTGFVDVSHTLELFGTCASCAAEAAAAQG</sequence>
<keyword evidence="8" id="KW-0805">Transcription regulation</keyword>
<evidence type="ECO:0000256" key="5">
    <source>
        <dbReference type="ARBA" id="ARBA00022491"/>
    </source>
</evidence>
<dbReference type="HOGENOM" id="CLU_096072_5_0_11"/>
<organism evidence="13 14">
    <name type="scientific">Cellulomonas gilvus (strain ATCC 13127 / NRRL B-14078)</name>
    <name type="common">Cellvibrio gilvus</name>
    <dbReference type="NCBI Taxonomy" id="593907"/>
    <lineage>
        <taxon>Bacteria</taxon>
        <taxon>Bacillati</taxon>
        <taxon>Actinomycetota</taxon>
        <taxon>Actinomycetes</taxon>
        <taxon>Micrococcales</taxon>
        <taxon>Cellulomonadaceae</taxon>
        <taxon>Cellulomonas</taxon>
    </lineage>
</organism>
<evidence type="ECO:0000313" key="14">
    <source>
        <dbReference type="Proteomes" id="UP000000485"/>
    </source>
</evidence>
<evidence type="ECO:0000256" key="2">
    <source>
        <dbReference type="ARBA" id="ARBA00007957"/>
    </source>
</evidence>
<keyword evidence="5" id="KW-0678">Repressor</keyword>
<dbReference type="GO" id="GO:0005829">
    <property type="term" value="C:cytosol"/>
    <property type="evidence" value="ECO:0007669"/>
    <property type="project" value="TreeGrafter"/>
</dbReference>
<dbReference type="Pfam" id="PF01475">
    <property type="entry name" value="FUR"/>
    <property type="match status" value="1"/>
</dbReference>
<evidence type="ECO:0000256" key="10">
    <source>
        <dbReference type="ARBA" id="ARBA00023163"/>
    </source>
</evidence>